<organism evidence="2 3">
    <name type="scientific">Clostridium algidicarnis DSM 15099</name>
    <dbReference type="NCBI Taxonomy" id="1121295"/>
    <lineage>
        <taxon>Bacteria</taxon>
        <taxon>Bacillati</taxon>
        <taxon>Bacillota</taxon>
        <taxon>Clostridia</taxon>
        <taxon>Eubacteriales</taxon>
        <taxon>Clostridiaceae</taxon>
        <taxon>Clostridium</taxon>
    </lineage>
</organism>
<dbReference type="RefSeq" id="WP_104410541.1">
    <property type="nucleotide sequence ID" value="NZ_PTIS01000018.1"/>
</dbReference>
<feature type="coiled-coil region" evidence="1">
    <location>
        <begin position="595"/>
        <end position="636"/>
    </location>
</feature>
<protein>
    <submittedName>
        <fullName evidence="2">Chromosome segregation ATPase</fullName>
    </submittedName>
</protein>
<dbReference type="Proteomes" id="UP000239863">
    <property type="component" value="Unassembled WGS sequence"/>
</dbReference>
<feature type="coiled-coil region" evidence="1">
    <location>
        <begin position="182"/>
        <end position="245"/>
    </location>
</feature>
<sequence>MSKINSLRFINLNYNNNSMKIDDETFYLGGKNTLLNLRNGGGKSVLVQMVMAPFMGKRKRNMKDRTFDSYFTTSSPTYILVEWLLEDNAGYLLTGMMVRKRQLASDDDSKDKLEILSFVHEYKEKNKYDIKSFPFIEEEGNVRKLRGFISSKNIFEDLKKDNNYKFNYYDMNTQSTRYFDKLREYKIDNKEWENIIRKVNLKESGLSELFNTAKNESGLVKEWFIPAIEDKLNKDEDRIKKYNELMYSYIKQYKNNKSKIDSKNNMELFMELSAQIGENAKNYQETIEIKNHIENNIANLMNKIDEEYKTKEESISEIESKEDVLKDKLIAINYEEISSYIYKKDDEKQEKSEGLKDQTKRLDLEEENLTFLKRRKNILECAKFYFDYTKASEETQMIENELEALNKSNEEKLPRIKDLGYSIKEILDKEKNVQKSSLIKYEQEKEELISDEAKSNRIKNDLIIESSDLNAKVAVLKERIEKYNKEEEKFNKEYSLDINRNIEGYYKEDGLISFEKQIEKAIEETNNVLKNLTKSYKENEEKIKIANKEKEDNLLGEKANYINLENSKELLMEIETKINERKQIIKIIDFSENKLFNIEEILEAFQRNIKELKIDERKNSKKLEELNKELEKLESGKVLEVPIEIEGALYRKGINILYGMQWLKNNGYSEKKNKQLVEKNSFIPYSLIMDEGDIETLRNESLDIFTNFPIPIIKRQDIEKEIETNNGVIDIKGVSFYIAFNEALLDEVELKHLIGDINLKKEKISKTIENIEAEIELYSRKRNEVQYSNLSEEEYKKLKDKINILQEENKNMLVKIRELQQDLIKLNQENDNLDKEISHYKNKSEESKRKLQSFIELRSEYNQYKENKAKLAKNIGLLKENKFSISEIEKEISIIKNNLEVKKDVISSTGQLLKDIKKEELEYSDYEEGTKIIKDKEDLVSEYKALTKNISESEKSLKERLKAVRERYNETENHLIEKARYYELQEVDYINETYNLSKEKEVNSNIGVKEKEIKRLGKIIKEIEKTIAVLDSQIESLYKRLRTTLNKEVALAREEVFHRDFELEKAKIDSQKQELKDLKNIELKDKRTLENNKSSLVSYSNLEVKEVLEIIINYDTLDEDRGRLERDLRNIDKDIVKNENILYRTIVNIQNQEVFKDTLEFNTPLNTMGELVKRPLEVLEYLTMLIESFNIQLQKLNTDIELIGEEEDNLITSMLEYIKDIHENIGMIDENSSIIIDNKRRKMLDIILDNFEENKELYKIKLKDYVETIRDNGIKILEENKNIEEYINSTITTIKLYDEVINIDSIVIKLYKVEENKQIKITWREVAKNSGGEGFLSAFVILSSLLSYTRKDESDIFSKNEGGKVLIMDNPFAQTNAVHLLKPLMDIAKKSNTQLICLSGLGGDSIYGRFENIYVLNLIKSSLNTNKSYLKGEHKKGEEESEKESLIAARFDIEPSDQMRLF</sequence>
<name>A0A2S6FVK5_9CLOT</name>
<evidence type="ECO:0000313" key="2">
    <source>
        <dbReference type="EMBL" id="PPK45959.1"/>
    </source>
</evidence>
<comment type="caution">
    <text evidence="2">The sequence shown here is derived from an EMBL/GenBank/DDBJ whole genome shotgun (WGS) entry which is preliminary data.</text>
</comment>
<feature type="coiled-coil region" evidence="1">
    <location>
        <begin position="466"/>
        <end position="549"/>
    </location>
</feature>
<feature type="coiled-coil region" evidence="1">
    <location>
        <begin position="936"/>
        <end position="974"/>
    </location>
</feature>
<feature type="coiled-coil region" evidence="1">
    <location>
        <begin position="355"/>
        <end position="411"/>
    </location>
</feature>
<evidence type="ECO:0000256" key="1">
    <source>
        <dbReference type="SAM" id="Coils"/>
    </source>
</evidence>
<evidence type="ECO:0000313" key="3">
    <source>
        <dbReference type="Proteomes" id="UP000239863"/>
    </source>
</evidence>
<dbReference type="OrthoDB" id="9815057at2"/>
<keyword evidence="1" id="KW-0175">Coiled coil</keyword>
<reference evidence="2 3" key="1">
    <citation type="submission" date="2018-02" db="EMBL/GenBank/DDBJ databases">
        <title>Genomic Encyclopedia of Archaeal and Bacterial Type Strains, Phase II (KMG-II): from individual species to whole genera.</title>
        <authorList>
            <person name="Goeker M."/>
        </authorList>
    </citation>
    <scope>NUCLEOTIDE SEQUENCE [LARGE SCALE GENOMIC DNA]</scope>
    <source>
        <strain evidence="2 3">DSM 15099</strain>
    </source>
</reference>
<feature type="coiled-coil region" evidence="1">
    <location>
        <begin position="754"/>
        <end position="881"/>
    </location>
</feature>
<accession>A0A2S6FVK5</accession>
<proteinExistence type="predicted"/>
<feature type="coiled-coil region" evidence="1">
    <location>
        <begin position="1020"/>
        <end position="1134"/>
    </location>
</feature>
<feature type="coiled-coil region" evidence="1">
    <location>
        <begin position="283"/>
        <end position="321"/>
    </location>
</feature>
<gene>
    <name evidence="2" type="ORF">BD821_11841</name>
</gene>
<dbReference type="EMBL" id="PTIS01000018">
    <property type="protein sequence ID" value="PPK45959.1"/>
    <property type="molecule type" value="Genomic_DNA"/>
</dbReference>